<proteinExistence type="predicted"/>
<accession>A0AAV4WC55</accession>
<feature type="region of interest" description="Disordered" evidence="1">
    <location>
        <begin position="1"/>
        <end position="37"/>
    </location>
</feature>
<evidence type="ECO:0000313" key="3">
    <source>
        <dbReference type="Proteomes" id="UP001054945"/>
    </source>
</evidence>
<dbReference type="EMBL" id="BPLR01015913">
    <property type="protein sequence ID" value="GIY79640.1"/>
    <property type="molecule type" value="Genomic_DNA"/>
</dbReference>
<feature type="compositionally biased region" description="Polar residues" evidence="1">
    <location>
        <begin position="16"/>
        <end position="35"/>
    </location>
</feature>
<feature type="compositionally biased region" description="Basic and acidic residues" evidence="1">
    <location>
        <begin position="1"/>
        <end position="12"/>
    </location>
</feature>
<gene>
    <name evidence="2" type="ORF">CEXT_766181</name>
</gene>
<sequence length="85" mass="9845">MRRRGSDDRENFRFPLTTSMKISSRGNDNGQTSEVQHSHRINIRLKQFNNRPHYGTLITLKSSCRVFNRSSVGPQNQIQKQGLSK</sequence>
<evidence type="ECO:0000256" key="1">
    <source>
        <dbReference type="SAM" id="MobiDB-lite"/>
    </source>
</evidence>
<keyword evidence="3" id="KW-1185">Reference proteome</keyword>
<evidence type="ECO:0000313" key="2">
    <source>
        <dbReference type="EMBL" id="GIY79640.1"/>
    </source>
</evidence>
<comment type="caution">
    <text evidence="2">The sequence shown here is derived from an EMBL/GenBank/DDBJ whole genome shotgun (WGS) entry which is preliminary data.</text>
</comment>
<dbReference type="AlphaFoldDB" id="A0AAV4WC55"/>
<name>A0AAV4WC55_CAEEX</name>
<reference evidence="2 3" key="1">
    <citation type="submission" date="2021-06" db="EMBL/GenBank/DDBJ databases">
        <title>Caerostris extrusa draft genome.</title>
        <authorList>
            <person name="Kono N."/>
            <person name="Arakawa K."/>
        </authorList>
    </citation>
    <scope>NUCLEOTIDE SEQUENCE [LARGE SCALE GENOMIC DNA]</scope>
</reference>
<organism evidence="2 3">
    <name type="scientific">Caerostris extrusa</name>
    <name type="common">Bark spider</name>
    <name type="synonym">Caerostris bankana</name>
    <dbReference type="NCBI Taxonomy" id="172846"/>
    <lineage>
        <taxon>Eukaryota</taxon>
        <taxon>Metazoa</taxon>
        <taxon>Ecdysozoa</taxon>
        <taxon>Arthropoda</taxon>
        <taxon>Chelicerata</taxon>
        <taxon>Arachnida</taxon>
        <taxon>Araneae</taxon>
        <taxon>Araneomorphae</taxon>
        <taxon>Entelegynae</taxon>
        <taxon>Araneoidea</taxon>
        <taxon>Araneidae</taxon>
        <taxon>Caerostris</taxon>
    </lineage>
</organism>
<dbReference type="Proteomes" id="UP001054945">
    <property type="component" value="Unassembled WGS sequence"/>
</dbReference>
<protein>
    <submittedName>
        <fullName evidence="2">Uncharacterized protein</fullName>
    </submittedName>
</protein>